<keyword evidence="6" id="KW-0175">Coiled coil</keyword>
<dbReference type="Proteomes" id="UP000074108">
    <property type="component" value="Unassembled WGS sequence"/>
</dbReference>
<gene>
    <name evidence="8" type="ORF">Q75_03450</name>
</gene>
<keyword evidence="4 5" id="KW-0067">ATP-binding</keyword>
<evidence type="ECO:0000256" key="6">
    <source>
        <dbReference type="SAM" id="Coils"/>
    </source>
</evidence>
<feature type="binding site" evidence="5">
    <location>
        <begin position="219"/>
        <end position="226"/>
    </location>
    <ligand>
        <name>ATP</name>
        <dbReference type="ChEBI" id="CHEBI:30616"/>
    </ligand>
</feature>
<evidence type="ECO:0000256" key="2">
    <source>
        <dbReference type="ARBA" id="ARBA00022801"/>
    </source>
</evidence>
<evidence type="ECO:0000256" key="5">
    <source>
        <dbReference type="PROSITE-ProRule" id="PRU00560"/>
    </source>
</evidence>
<dbReference type="InterPro" id="IPR027417">
    <property type="entry name" value="P-loop_NTPase"/>
</dbReference>
<protein>
    <submittedName>
        <fullName evidence="8">DNA helicase</fullName>
    </submittedName>
</protein>
<dbReference type="PANTHER" id="PTHR11070">
    <property type="entry name" value="UVRD / RECB / PCRA DNA HELICASE FAMILY MEMBER"/>
    <property type="match status" value="1"/>
</dbReference>
<sequence>MEKQPLHPEFQQEANRLEFTKRYIDAVIKTAQTSKDQFKQNMKEAFGDEDFIESSAAYTDLIANASFFDMSQDEVNALIKARNKPYFARINYKREESANHEKHYIGKTSLYQRENQEQIIVDWRSPIANLYYEGRIGKESYQAEGETFHGELTLKRQYMIEKGNLEEIRDIDLTTMDELLQDSLAKSSSNRLTEIISTIQEEQNQIIRADLNKPIIVQGAAGSGKTTIALHRISYFIYQYKQYFDPSQLMILAPSHLFIDYISEALPELGVERIRQTTFSDYALTCIEKTLRIRKDDKLMNLVENQTEASLVAADVARFKGSREMKRTLDRYIQHIFLRFQTKDDFYIDKYRLYAANRFNKLLIEEYHYLPLYKRIDKLKGILQGTVKNNRQLMLQKVERFFDDKIEKALFRKESPERREYVTKALDKKEERIVQLKKEIRNGVNSYFKQFEKKNVLNYYKELYSNPTMLVELSNEELTMQEAEMICDYSNRQFTSGRVEVEDLPALLYLQTHLFGVDKQHRAKNVVIDEAQDYSYMQIQSLKSALDTDMFTLVGDLAQGIHSYRSISSWEPLLKEIFPRATYKELQKSYRTTVEIMNEANKLLEKLPNTFPKVTPVVRYGETPTYDQITSDFQGHLWERLLRYKEDGLQTFAIIGKTANECEKIADEMSDRKDEFVMLKENERIPKDKVVIVPSYLSKGLEFDVVFLVSIDEQFKESNVLDIKLQYVAMTRPLHRLHLYSKNKDAFIK</sequence>
<dbReference type="PATRIC" id="fig|1150625.3.peg.723"/>
<dbReference type="InterPro" id="IPR000212">
    <property type="entry name" value="DNA_helicase_UvrD/REP"/>
</dbReference>
<dbReference type="GO" id="GO:0043138">
    <property type="term" value="F:3'-5' DNA helicase activity"/>
    <property type="evidence" value="ECO:0007669"/>
    <property type="project" value="TreeGrafter"/>
</dbReference>
<evidence type="ECO:0000256" key="4">
    <source>
        <dbReference type="ARBA" id="ARBA00022840"/>
    </source>
</evidence>
<evidence type="ECO:0000256" key="3">
    <source>
        <dbReference type="ARBA" id="ARBA00022806"/>
    </source>
</evidence>
<keyword evidence="3 5" id="KW-0347">Helicase</keyword>
<dbReference type="GO" id="GO:0005829">
    <property type="term" value="C:cytosol"/>
    <property type="evidence" value="ECO:0007669"/>
    <property type="project" value="TreeGrafter"/>
</dbReference>
<dbReference type="InterPro" id="IPR014016">
    <property type="entry name" value="UvrD-like_ATP-bd"/>
</dbReference>
<dbReference type="GO" id="GO:0003677">
    <property type="term" value="F:DNA binding"/>
    <property type="evidence" value="ECO:0007669"/>
    <property type="project" value="InterPro"/>
</dbReference>
<dbReference type="OrthoDB" id="9787585at2"/>
<dbReference type="AlphaFoldDB" id="A0A147KB01"/>
<feature type="coiled-coil region" evidence="6">
    <location>
        <begin position="419"/>
        <end position="446"/>
    </location>
</feature>
<dbReference type="RefSeq" id="WP_059350382.1">
    <property type="nucleotide sequence ID" value="NZ_LDYG01000018.1"/>
</dbReference>
<dbReference type="GO" id="GO:0016787">
    <property type="term" value="F:hydrolase activity"/>
    <property type="evidence" value="ECO:0007669"/>
    <property type="project" value="UniProtKB-UniRule"/>
</dbReference>
<dbReference type="GO" id="GO:0005524">
    <property type="term" value="F:ATP binding"/>
    <property type="evidence" value="ECO:0007669"/>
    <property type="project" value="UniProtKB-UniRule"/>
</dbReference>
<dbReference type="GO" id="GO:0000725">
    <property type="term" value="P:recombinational repair"/>
    <property type="evidence" value="ECO:0007669"/>
    <property type="project" value="TreeGrafter"/>
</dbReference>
<feature type="domain" description="UvrD-like helicase ATP-binding" evidence="7">
    <location>
        <begin position="198"/>
        <end position="593"/>
    </location>
</feature>
<dbReference type="Gene3D" id="3.40.50.300">
    <property type="entry name" value="P-loop containing nucleotide triphosphate hydrolases"/>
    <property type="match status" value="2"/>
</dbReference>
<comment type="caution">
    <text evidence="8">The sequence shown here is derived from an EMBL/GenBank/DDBJ whole genome shotgun (WGS) entry which is preliminary data.</text>
</comment>
<proteinExistence type="predicted"/>
<evidence type="ECO:0000313" key="9">
    <source>
        <dbReference type="Proteomes" id="UP000074108"/>
    </source>
</evidence>
<keyword evidence="2 5" id="KW-0378">Hydrolase</keyword>
<dbReference type="Pfam" id="PF00580">
    <property type="entry name" value="UvrD-helicase"/>
    <property type="match status" value="1"/>
</dbReference>
<dbReference type="PANTHER" id="PTHR11070:SF17">
    <property type="entry name" value="DNA HELICASE IV"/>
    <property type="match status" value="1"/>
</dbReference>
<dbReference type="EMBL" id="LDYG01000018">
    <property type="protein sequence ID" value="KUP08064.1"/>
    <property type="molecule type" value="Genomic_DNA"/>
</dbReference>
<evidence type="ECO:0000256" key="1">
    <source>
        <dbReference type="ARBA" id="ARBA00022741"/>
    </source>
</evidence>
<keyword evidence="1 5" id="KW-0547">Nucleotide-binding</keyword>
<accession>A0A147KB01</accession>
<keyword evidence="9" id="KW-1185">Reference proteome</keyword>
<evidence type="ECO:0000259" key="7">
    <source>
        <dbReference type="PROSITE" id="PS51198"/>
    </source>
</evidence>
<name>A0A147KB01_9BACI</name>
<organism evidence="8 9">
    <name type="scientific">Bacillus coahuilensis p1.1.43</name>
    <dbReference type="NCBI Taxonomy" id="1150625"/>
    <lineage>
        <taxon>Bacteria</taxon>
        <taxon>Bacillati</taxon>
        <taxon>Bacillota</taxon>
        <taxon>Bacilli</taxon>
        <taxon>Bacillales</taxon>
        <taxon>Bacillaceae</taxon>
        <taxon>Bacillus</taxon>
    </lineage>
</organism>
<evidence type="ECO:0000313" key="8">
    <source>
        <dbReference type="EMBL" id="KUP08064.1"/>
    </source>
</evidence>
<reference evidence="8 9" key="1">
    <citation type="journal article" date="2016" name="Front. Microbiol.">
        <title>Microevolution Analysis of Bacillus coahuilensis Unveils Differences in Phosphorus Acquisition Strategies and Their Regulation.</title>
        <authorList>
            <person name="Gomez-Lunar Z."/>
            <person name="Hernandez-Gonzalez I."/>
            <person name="Rodriguez-Torres M.D."/>
            <person name="Souza V."/>
            <person name="Olmedo-Alvarez G."/>
        </authorList>
    </citation>
    <scope>NUCLEOTIDE SEQUENCE [LARGE SCALE GENOMIC DNA]</scope>
    <source>
        <strain evidence="9">p1.1.43</strain>
    </source>
</reference>
<dbReference type="SUPFAM" id="SSF52540">
    <property type="entry name" value="P-loop containing nucleoside triphosphate hydrolases"/>
    <property type="match status" value="1"/>
</dbReference>
<dbReference type="PROSITE" id="PS51198">
    <property type="entry name" value="UVRD_HELICASE_ATP_BIND"/>
    <property type="match status" value="1"/>
</dbReference>
<dbReference type="STRING" id="1150625.Q75_03450"/>